<feature type="transmembrane region" description="Helical" evidence="2">
    <location>
        <begin position="249"/>
        <end position="269"/>
    </location>
</feature>
<evidence type="ECO:0000256" key="1">
    <source>
        <dbReference type="SAM" id="MobiDB-lite"/>
    </source>
</evidence>
<feature type="transmembrane region" description="Helical" evidence="2">
    <location>
        <begin position="6"/>
        <end position="23"/>
    </location>
</feature>
<evidence type="ECO:0000256" key="2">
    <source>
        <dbReference type="SAM" id="Phobius"/>
    </source>
</evidence>
<feature type="transmembrane region" description="Helical" evidence="2">
    <location>
        <begin position="107"/>
        <end position="129"/>
    </location>
</feature>
<comment type="caution">
    <text evidence="3">The sequence shown here is derived from an EMBL/GenBank/DDBJ whole genome shotgun (WGS) entry which is preliminary data.</text>
</comment>
<evidence type="ECO:0000313" key="4">
    <source>
        <dbReference type="Proteomes" id="UP001597542"/>
    </source>
</evidence>
<feature type="transmembrane region" description="Helical" evidence="2">
    <location>
        <begin position="225"/>
        <end position="243"/>
    </location>
</feature>
<feature type="transmembrane region" description="Helical" evidence="2">
    <location>
        <begin position="141"/>
        <end position="163"/>
    </location>
</feature>
<accession>A0ABW5HRS3</accession>
<feature type="compositionally biased region" description="Low complexity" evidence="1">
    <location>
        <begin position="35"/>
        <end position="49"/>
    </location>
</feature>
<keyword evidence="4" id="KW-1185">Reference proteome</keyword>
<organism evidence="3 4">
    <name type="scientific">Amycolatopsis albidoflavus</name>
    <dbReference type="NCBI Taxonomy" id="102226"/>
    <lineage>
        <taxon>Bacteria</taxon>
        <taxon>Bacillati</taxon>
        <taxon>Actinomycetota</taxon>
        <taxon>Actinomycetes</taxon>
        <taxon>Pseudonocardiales</taxon>
        <taxon>Pseudonocardiaceae</taxon>
        <taxon>Amycolatopsis</taxon>
    </lineage>
</organism>
<keyword evidence="2" id="KW-0812">Transmembrane</keyword>
<feature type="transmembrane region" description="Helical" evidence="2">
    <location>
        <begin position="82"/>
        <end position="101"/>
    </location>
</feature>
<reference evidence="4" key="1">
    <citation type="journal article" date="2019" name="Int. J. Syst. Evol. Microbiol.">
        <title>The Global Catalogue of Microorganisms (GCM) 10K type strain sequencing project: providing services to taxonomists for standard genome sequencing and annotation.</title>
        <authorList>
            <consortium name="The Broad Institute Genomics Platform"/>
            <consortium name="The Broad Institute Genome Sequencing Center for Infectious Disease"/>
            <person name="Wu L."/>
            <person name="Ma J."/>
        </authorList>
    </citation>
    <scope>NUCLEOTIDE SEQUENCE [LARGE SCALE GENOMIC DNA]</scope>
    <source>
        <strain evidence="4">CGMCC 4.7638</strain>
    </source>
</reference>
<sequence>MRERGWGQLIAGALTVVSAIFIARKFQVKSKGKTSLGSSRSNESAASTSGDRVTPRVLLSENSNSDAVTGRVNAGFELFEQAAVGITFIDLLFAAVLARVLEIGNTAYAAGVSHLILSVTVIVTSWIGYRNSSNRARERLKFFNIAFFQFVIEICFLYIYWLLANTYEGRDSLLSPVVTSATPETAIMAVFFGFNCLWDQLALWRRRSKKYPACTLSEDLPRRRLPTMVGFLLYTAGFALVSMLDFNSLISVIVVDSILAVVAVTHRFLQGIPWVMKTRRELEDQKYYRSRMS</sequence>
<dbReference type="EMBL" id="JBHUKQ010000004">
    <property type="protein sequence ID" value="MFD2479611.1"/>
    <property type="molecule type" value="Genomic_DNA"/>
</dbReference>
<evidence type="ECO:0008006" key="5">
    <source>
        <dbReference type="Google" id="ProtNLM"/>
    </source>
</evidence>
<evidence type="ECO:0000313" key="3">
    <source>
        <dbReference type="EMBL" id="MFD2479611.1"/>
    </source>
</evidence>
<keyword evidence="2" id="KW-1133">Transmembrane helix</keyword>
<gene>
    <name evidence="3" type="ORF">ACFSUT_04940</name>
</gene>
<dbReference type="RefSeq" id="WP_344278079.1">
    <property type="nucleotide sequence ID" value="NZ_BAAAHV010000013.1"/>
</dbReference>
<proteinExistence type="predicted"/>
<name>A0ABW5HRS3_9PSEU</name>
<protein>
    <recommendedName>
        <fullName evidence="5">Transmembrane protein</fullName>
    </recommendedName>
</protein>
<feature type="transmembrane region" description="Helical" evidence="2">
    <location>
        <begin position="183"/>
        <end position="204"/>
    </location>
</feature>
<feature type="region of interest" description="Disordered" evidence="1">
    <location>
        <begin position="33"/>
        <end position="53"/>
    </location>
</feature>
<keyword evidence="2" id="KW-0472">Membrane</keyword>
<dbReference type="Proteomes" id="UP001597542">
    <property type="component" value="Unassembled WGS sequence"/>
</dbReference>